<dbReference type="Proteomes" id="UP000637788">
    <property type="component" value="Unassembled WGS sequence"/>
</dbReference>
<name>A0A917R868_9ACTN</name>
<accession>A0A917R868</accession>
<dbReference type="AlphaFoldDB" id="A0A917R868"/>
<evidence type="ECO:0000313" key="2">
    <source>
        <dbReference type="Proteomes" id="UP000637788"/>
    </source>
</evidence>
<reference evidence="1" key="2">
    <citation type="submission" date="2020-09" db="EMBL/GenBank/DDBJ databases">
        <authorList>
            <person name="Sun Q."/>
            <person name="Ohkuma M."/>
        </authorList>
    </citation>
    <scope>NUCLEOTIDE SEQUENCE</scope>
    <source>
        <strain evidence="1">JCM 3035</strain>
    </source>
</reference>
<gene>
    <name evidence="1" type="ORF">GCM10010094_63810</name>
</gene>
<protein>
    <submittedName>
        <fullName evidence="1">Uncharacterized protein</fullName>
    </submittedName>
</protein>
<organism evidence="1 2">
    <name type="scientific">Streptomyces flaveus</name>
    <dbReference type="NCBI Taxonomy" id="66370"/>
    <lineage>
        <taxon>Bacteria</taxon>
        <taxon>Bacillati</taxon>
        <taxon>Actinomycetota</taxon>
        <taxon>Actinomycetes</taxon>
        <taxon>Kitasatosporales</taxon>
        <taxon>Streptomycetaceae</taxon>
        <taxon>Streptomyces</taxon>
        <taxon>Streptomyces aurantiacus group</taxon>
    </lineage>
</organism>
<reference evidence="1" key="1">
    <citation type="journal article" date="2014" name="Int. J. Syst. Evol. Microbiol.">
        <title>Complete genome sequence of Corynebacterium casei LMG S-19264T (=DSM 44701T), isolated from a smear-ripened cheese.</title>
        <authorList>
            <consortium name="US DOE Joint Genome Institute (JGI-PGF)"/>
            <person name="Walter F."/>
            <person name="Albersmeier A."/>
            <person name="Kalinowski J."/>
            <person name="Ruckert C."/>
        </authorList>
    </citation>
    <scope>NUCLEOTIDE SEQUENCE</scope>
    <source>
        <strain evidence="1">JCM 3035</strain>
    </source>
</reference>
<comment type="caution">
    <text evidence="1">The sequence shown here is derived from an EMBL/GenBank/DDBJ whole genome shotgun (WGS) entry which is preliminary data.</text>
</comment>
<dbReference type="EMBL" id="BMPQ01000020">
    <property type="protein sequence ID" value="GGK94182.1"/>
    <property type="molecule type" value="Genomic_DNA"/>
</dbReference>
<evidence type="ECO:0000313" key="1">
    <source>
        <dbReference type="EMBL" id="GGK94182.1"/>
    </source>
</evidence>
<proteinExistence type="predicted"/>
<keyword evidence="2" id="KW-1185">Reference proteome</keyword>
<sequence>MLDGDSTGEVRAVRAEDDLDWRARLLGVVVQEFHHPALELGVEVSLGFLNKQQGCGPAVAEKQQLGCHEKGVVVSESSLGPLLPEADEQREA</sequence>